<keyword evidence="2" id="KW-0813">Transport</keyword>
<dbReference type="RefSeq" id="WP_120190329.1">
    <property type="nucleotide sequence ID" value="NZ_MCHY01000009.1"/>
</dbReference>
<gene>
    <name evidence="8" type="ORF">BEP19_11400</name>
</gene>
<evidence type="ECO:0000256" key="5">
    <source>
        <dbReference type="ARBA" id="ARBA00023136"/>
    </source>
</evidence>
<feature type="transmembrane region" description="Helical" evidence="6">
    <location>
        <begin position="306"/>
        <end position="329"/>
    </location>
</feature>
<dbReference type="InterPro" id="IPR011701">
    <property type="entry name" value="MFS"/>
</dbReference>
<dbReference type="Proteomes" id="UP000284219">
    <property type="component" value="Unassembled WGS sequence"/>
</dbReference>
<evidence type="ECO:0000256" key="1">
    <source>
        <dbReference type="ARBA" id="ARBA00004651"/>
    </source>
</evidence>
<evidence type="ECO:0000313" key="9">
    <source>
        <dbReference type="Proteomes" id="UP000284219"/>
    </source>
</evidence>
<comment type="caution">
    <text evidence="8">The sequence shown here is derived from an EMBL/GenBank/DDBJ whole genome shotgun (WGS) entry which is preliminary data.</text>
</comment>
<dbReference type="Gene3D" id="1.20.1250.20">
    <property type="entry name" value="MFS general substrate transporter like domains"/>
    <property type="match status" value="2"/>
</dbReference>
<keyword evidence="5 6" id="KW-0472">Membrane</keyword>
<feature type="domain" description="Major facilitator superfamily (MFS) profile" evidence="7">
    <location>
        <begin position="9"/>
        <end position="395"/>
    </location>
</feature>
<dbReference type="PROSITE" id="PS50850">
    <property type="entry name" value="MFS"/>
    <property type="match status" value="1"/>
</dbReference>
<dbReference type="AlphaFoldDB" id="A0A419SGC2"/>
<feature type="transmembrane region" description="Helical" evidence="6">
    <location>
        <begin position="215"/>
        <end position="239"/>
    </location>
</feature>
<reference evidence="8 9" key="1">
    <citation type="submission" date="2016-08" db="EMBL/GenBank/DDBJ databases">
        <title>Novel Firmicute Genomes.</title>
        <authorList>
            <person name="Poppleton D.I."/>
            <person name="Gribaldo S."/>
        </authorList>
    </citation>
    <scope>NUCLEOTIDE SEQUENCE [LARGE SCALE GENOMIC DNA]</scope>
    <source>
        <strain evidence="8 9">RAOx-1</strain>
    </source>
</reference>
<accession>A0A419SGC2</accession>
<protein>
    <submittedName>
        <fullName evidence="8">MFS transporter</fullName>
    </submittedName>
</protein>
<keyword evidence="3 6" id="KW-0812">Transmembrane</keyword>
<dbReference type="Pfam" id="PF07690">
    <property type="entry name" value="MFS_1"/>
    <property type="match status" value="1"/>
</dbReference>
<dbReference type="SUPFAM" id="SSF103473">
    <property type="entry name" value="MFS general substrate transporter"/>
    <property type="match status" value="1"/>
</dbReference>
<evidence type="ECO:0000259" key="7">
    <source>
        <dbReference type="PROSITE" id="PS50850"/>
    </source>
</evidence>
<feature type="transmembrane region" description="Helical" evidence="6">
    <location>
        <begin position="369"/>
        <end position="389"/>
    </location>
</feature>
<dbReference type="EMBL" id="MCHY01000009">
    <property type="protein sequence ID" value="RKD22841.1"/>
    <property type="molecule type" value="Genomic_DNA"/>
</dbReference>
<evidence type="ECO:0000256" key="2">
    <source>
        <dbReference type="ARBA" id="ARBA00022448"/>
    </source>
</evidence>
<feature type="transmembrane region" description="Helical" evidence="6">
    <location>
        <begin position="282"/>
        <end position="300"/>
    </location>
</feature>
<evidence type="ECO:0000313" key="8">
    <source>
        <dbReference type="EMBL" id="RKD22841.1"/>
    </source>
</evidence>
<dbReference type="PANTHER" id="PTHR23508">
    <property type="entry name" value="CARBOXYLIC ACID TRANSPORTER PROTEIN HOMOLOG"/>
    <property type="match status" value="1"/>
</dbReference>
<dbReference type="GO" id="GO:0046943">
    <property type="term" value="F:carboxylic acid transmembrane transporter activity"/>
    <property type="evidence" value="ECO:0007669"/>
    <property type="project" value="TreeGrafter"/>
</dbReference>
<feature type="transmembrane region" description="Helical" evidence="6">
    <location>
        <begin position="46"/>
        <end position="66"/>
    </location>
</feature>
<dbReference type="OrthoDB" id="9773404at2"/>
<organism evidence="8 9">
    <name type="scientific">Ammoniphilus oxalaticus</name>
    <dbReference type="NCBI Taxonomy" id="66863"/>
    <lineage>
        <taxon>Bacteria</taxon>
        <taxon>Bacillati</taxon>
        <taxon>Bacillota</taxon>
        <taxon>Bacilli</taxon>
        <taxon>Bacillales</taxon>
        <taxon>Paenibacillaceae</taxon>
        <taxon>Aneurinibacillus group</taxon>
        <taxon>Ammoniphilus</taxon>
    </lineage>
</organism>
<dbReference type="PANTHER" id="PTHR23508:SF10">
    <property type="entry name" value="CARBOXYLIC ACID TRANSPORTER PROTEIN HOMOLOG"/>
    <property type="match status" value="1"/>
</dbReference>
<evidence type="ECO:0000256" key="4">
    <source>
        <dbReference type="ARBA" id="ARBA00022989"/>
    </source>
</evidence>
<feature type="transmembrane region" description="Helical" evidence="6">
    <location>
        <begin position="341"/>
        <end position="363"/>
    </location>
</feature>
<proteinExistence type="predicted"/>
<name>A0A419SGC2_9BACL</name>
<keyword evidence="4 6" id="KW-1133">Transmembrane helix</keyword>
<feature type="transmembrane region" description="Helical" evidence="6">
    <location>
        <begin position="251"/>
        <end position="270"/>
    </location>
</feature>
<keyword evidence="9" id="KW-1185">Reference proteome</keyword>
<feature type="transmembrane region" description="Helical" evidence="6">
    <location>
        <begin position="163"/>
        <end position="185"/>
    </location>
</feature>
<dbReference type="GO" id="GO:0005886">
    <property type="term" value="C:plasma membrane"/>
    <property type="evidence" value="ECO:0007669"/>
    <property type="project" value="UniProtKB-SubCell"/>
</dbReference>
<sequence>MSKGRLILMVCLFTLGWTLMYADRNILGPVLGTVGTEWGLNKSQLGLLSTVFFAGYAALQIPSGIIADKFGRVKVLVIGMLVFGVGVFFSGIVGGFTAFLVVRLITGIGEATYYGTQYAISSSVIPTKIRGLSSAIINSGMALGVALGLMSSSYFTYTAGKQWQFPFTLLAIPAIVLAIVIGFVVKDKSPDTDSTTVDPNAPKASVKMLFSRNHILTYVVIFCSLYGFFGMLTWLPLYLQQVRGLAASQTGFIASLVPLASIPGAIFFGYISDKMKDKKKLVISLAFAAAICQVMIPYVGNYSLMIVGLVLYGLIGKLALDPVLISYVGSITPKVVYAKGFAFFNFAGVLSSVFAPTVNGWLAEVTGTLTSGFYLSAILIILGGISFSFTTKIDDPNATLITGDTKVA</sequence>
<dbReference type="InterPro" id="IPR020846">
    <property type="entry name" value="MFS_dom"/>
</dbReference>
<evidence type="ECO:0000256" key="3">
    <source>
        <dbReference type="ARBA" id="ARBA00022692"/>
    </source>
</evidence>
<evidence type="ECO:0000256" key="6">
    <source>
        <dbReference type="SAM" id="Phobius"/>
    </source>
</evidence>
<dbReference type="InterPro" id="IPR036259">
    <property type="entry name" value="MFS_trans_sf"/>
</dbReference>
<comment type="subcellular location">
    <subcellularLocation>
        <location evidence="1">Cell membrane</location>
        <topology evidence="1">Multi-pass membrane protein</topology>
    </subcellularLocation>
</comment>
<feature type="transmembrane region" description="Helical" evidence="6">
    <location>
        <begin position="135"/>
        <end position="157"/>
    </location>
</feature>